<organism evidence="1 2">
    <name type="scientific">Williamsia marianensis</name>
    <dbReference type="NCBI Taxonomy" id="85044"/>
    <lineage>
        <taxon>Bacteria</taxon>
        <taxon>Bacillati</taxon>
        <taxon>Actinomycetota</taxon>
        <taxon>Actinomycetes</taxon>
        <taxon>Mycobacteriales</taxon>
        <taxon>Nocardiaceae</taxon>
        <taxon>Williamsia</taxon>
    </lineage>
</organism>
<sequence length="44" mass="4535">MVTAGKTAANATMTQARIDVISLNASAVSMKNFTIDVDKGSTTC</sequence>
<evidence type="ECO:0000313" key="2">
    <source>
        <dbReference type="Proteomes" id="UP001185792"/>
    </source>
</evidence>
<dbReference type="EMBL" id="JAWLUM010000001">
    <property type="protein sequence ID" value="MDV7133398.1"/>
    <property type="molecule type" value="Genomic_DNA"/>
</dbReference>
<dbReference type="Proteomes" id="UP001185792">
    <property type="component" value="Unassembled WGS sequence"/>
</dbReference>
<proteinExistence type="predicted"/>
<name>A0ABU4EQA2_WILMA</name>
<protein>
    <submittedName>
        <fullName evidence="1">Uncharacterized protein</fullName>
    </submittedName>
</protein>
<gene>
    <name evidence="1" type="ORF">R4198_06780</name>
</gene>
<accession>A0ABU4EQA2</accession>
<evidence type="ECO:0000313" key="1">
    <source>
        <dbReference type="EMBL" id="MDV7133398.1"/>
    </source>
</evidence>
<dbReference type="RefSeq" id="WP_317712552.1">
    <property type="nucleotide sequence ID" value="NZ_JAWLUM010000001.1"/>
</dbReference>
<keyword evidence="2" id="KW-1185">Reference proteome</keyword>
<comment type="caution">
    <text evidence="1">The sequence shown here is derived from an EMBL/GenBank/DDBJ whole genome shotgun (WGS) entry which is preliminary data.</text>
</comment>
<reference evidence="1 2" key="1">
    <citation type="submission" date="2023-10" db="EMBL/GenBank/DDBJ databases">
        <title>Development of a sustainable strategy for remediation of hydrocarbon-contaminated territories based on the waste exchange concept.</title>
        <authorList>
            <person name="Krivoruchko A."/>
        </authorList>
    </citation>
    <scope>NUCLEOTIDE SEQUENCE [LARGE SCALE GENOMIC DNA]</scope>
    <source>
        <strain evidence="1 2">IEGM 1236</strain>
    </source>
</reference>